<reference evidence="1 2" key="1">
    <citation type="journal article" date="2015" name="Int. J. Syst. Evol. Microbiol.">
        <title>Youhaiella tibetensis gen. nov., sp. nov., isolated from subsurface sediment.</title>
        <authorList>
            <person name="Wang Y.X."/>
            <person name="Huang F.Q."/>
            <person name="Nogi Y."/>
            <person name="Pang S.J."/>
            <person name="Wang P.K."/>
            <person name="Lv J."/>
        </authorList>
    </citation>
    <scope>NUCLEOTIDE SEQUENCE [LARGE SCALE GENOMIC DNA]</scope>
    <source>
        <strain evidence="2">fig4</strain>
    </source>
</reference>
<keyword evidence="2" id="KW-1185">Reference proteome</keyword>
<protein>
    <submittedName>
        <fullName evidence="1">Uncharacterized protein</fullName>
    </submittedName>
</protein>
<sequence>MSLLKLAAELEETARQTAEMVDGVFHALATLSDTGITSEKARSEAISQIVQALQAQDRIEQRCRNMAIATRHFAQMPPTASEEALDAVWHSLEMDELRINSLSGVARHVSGGDAELF</sequence>
<dbReference type="OrthoDB" id="7948706at2"/>
<evidence type="ECO:0000313" key="2">
    <source>
        <dbReference type="Proteomes" id="UP000321062"/>
    </source>
</evidence>
<dbReference type="RefSeq" id="WP_145976816.1">
    <property type="nucleotide sequence ID" value="NZ_BMFM01000001.1"/>
</dbReference>
<gene>
    <name evidence="1" type="ORF">FNA67_19980</name>
</gene>
<dbReference type="Proteomes" id="UP000321062">
    <property type="component" value="Chromosome"/>
</dbReference>
<name>A0A5B9DV28_9HYPH</name>
<evidence type="ECO:0000313" key="1">
    <source>
        <dbReference type="EMBL" id="QEE22298.1"/>
    </source>
</evidence>
<dbReference type="AlphaFoldDB" id="A0A5B9DV28"/>
<accession>A0A5B9DV28</accession>
<proteinExistence type="predicted"/>
<organism evidence="1 2">
    <name type="scientific">Paradevosia tibetensis</name>
    <dbReference type="NCBI Taxonomy" id="1447062"/>
    <lineage>
        <taxon>Bacteria</taxon>
        <taxon>Pseudomonadati</taxon>
        <taxon>Pseudomonadota</taxon>
        <taxon>Alphaproteobacteria</taxon>
        <taxon>Hyphomicrobiales</taxon>
        <taxon>Devosiaceae</taxon>
        <taxon>Paradevosia</taxon>
    </lineage>
</organism>
<dbReference type="EMBL" id="CP041690">
    <property type="protein sequence ID" value="QEE22298.1"/>
    <property type="molecule type" value="Genomic_DNA"/>
</dbReference>
<dbReference type="KEGG" id="yti:FNA67_19980"/>